<dbReference type="AlphaFoldDB" id="A0AAD9JSB4"/>
<evidence type="ECO:0000313" key="3">
    <source>
        <dbReference type="Proteomes" id="UP001208570"/>
    </source>
</evidence>
<keyword evidence="1" id="KW-1133">Transmembrane helix</keyword>
<dbReference type="EMBL" id="JAODUP010000173">
    <property type="protein sequence ID" value="KAK2158307.1"/>
    <property type="molecule type" value="Genomic_DNA"/>
</dbReference>
<proteinExistence type="predicted"/>
<keyword evidence="1" id="KW-0472">Membrane</keyword>
<sequence length="423" mass="48052">MTSPIRPPPKVGLITCNKMATIRFVPCQRSDGSSPPIVAATLPVREFTSTTSVGIRIEWRVHGRNASRMSGAGDVGERHRPSLSSMYIIYWANQWRIHDNKEACGKQSGDLKVKVPLNHIRHINVDNGSWTEWNGSHYVRSTARLICLGYNDSVELDNQRNDPKIESVISPFLDALVFAECRRLRLINVNASNNVRYVGDYVKANITCHNKYVYSKSETYIVFWAGHWRVHDDRSPCETKSGDVRVRPAIRKLPYINPDDSSWTEWNGTEYIPSSARLICIEYVDATKFLMKEDIKDNGPAIWIFCVAAAAGVIIIIIISVIVVIILRKRRKHSDHRVAAPISYNNKVLTQDQDYDPDGLIIIDNAIYSEYYSSVYQELNKSSFQNTNAINGISSGYDRDRTRLGRIRKDSAIVRDTVCRRSV</sequence>
<evidence type="ECO:0000313" key="2">
    <source>
        <dbReference type="EMBL" id="KAK2158307.1"/>
    </source>
</evidence>
<feature type="transmembrane region" description="Helical" evidence="1">
    <location>
        <begin position="301"/>
        <end position="327"/>
    </location>
</feature>
<protein>
    <submittedName>
        <fullName evidence="2">Uncharacterized protein</fullName>
    </submittedName>
</protein>
<organism evidence="2 3">
    <name type="scientific">Paralvinella palmiformis</name>
    <dbReference type="NCBI Taxonomy" id="53620"/>
    <lineage>
        <taxon>Eukaryota</taxon>
        <taxon>Metazoa</taxon>
        <taxon>Spiralia</taxon>
        <taxon>Lophotrochozoa</taxon>
        <taxon>Annelida</taxon>
        <taxon>Polychaeta</taxon>
        <taxon>Sedentaria</taxon>
        <taxon>Canalipalpata</taxon>
        <taxon>Terebellida</taxon>
        <taxon>Terebelliformia</taxon>
        <taxon>Alvinellidae</taxon>
        <taxon>Paralvinella</taxon>
    </lineage>
</organism>
<reference evidence="2" key="1">
    <citation type="journal article" date="2023" name="Mol. Biol. Evol.">
        <title>Third-Generation Sequencing Reveals the Adaptive Role of the Epigenome in Three Deep-Sea Polychaetes.</title>
        <authorList>
            <person name="Perez M."/>
            <person name="Aroh O."/>
            <person name="Sun Y."/>
            <person name="Lan Y."/>
            <person name="Juniper S.K."/>
            <person name="Young C.R."/>
            <person name="Angers B."/>
            <person name="Qian P.Y."/>
        </authorList>
    </citation>
    <scope>NUCLEOTIDE SEQUENCE</scope>
    <source>
        <strain evidence="2">P08H-3</strain>
    </source>
</reference>
<keyword evidence="3" id="KW-1185">Reference proteome</keyword>
<evidence type="ECO:0000256" key="1">
    <source>
        <dbReference type="SAM" id="Phobius"/>
    </source>
</evidence>
<keyword evidence="1" id="KW-0812">Transmembrane</keyword>
<name>A0AAD9JSB4_9ANNE</name>
<comment type="caution">
    <text evidence="2">The sequence shown here is derived from an EMBL/GenBank/DDBJ whole genome shotgun (WGS) entry which is preliminary data.</text>
</comment>
<dbReference type="Proteomes" id="UP001208570">
    <property type="component" value="Unassembled WGS sequence"/>
</dbReference>
<gene>
    <name evidence="2" type="ORF">LSH36_173g05052</name>
</gene>
<accession>A0AAD9JSB4</accession>